<keyword evidence="3" id="KW-1185">Reference proteome</keyword>
<feature type="transmembrane region" description="Helical" evidence="1">
    <location>
        <begin position="60"/>
        <end position="79"/>
    </location>
</feature>
<protein>
    <submittedName>
        <fullName evidence="2">Gustatory receptor 45</fullName>
    </submittedName>
</protein>
<dbReference type="Proteomes" id="UP000037510">
    <property type="component" value="Unassembled WGS sequence"/>
</dbReference>
<keyword evidence="2" id="KW-0675">Receptor</keyword>
<reference evidence="2 3" key="1">
    <citation type="journal article" date="2015" name="Genome Biol. Evol.">
        <title>The genome of winter moth (Operophtera brumata) provides a genomic perspective on sexual dimorphism and phenology.</title>
        <authorList>
            <person name="Derks M.F."/>
            <person name="Smit S."/>
            <person name="Salis L."/>
            <person name="Schijlen E."/>
            <person name="Bossers A."/>
            <person name="Mateman C."/>
            <person name="Pijl A.S."/>
            <person name="de Ridder D."/>
            <person name="Groenen M.A."/>
            <person name="Visser M.E."/>
            <person name="Megens H.J."/>
        </authorList>
    </citation>
    <scope>NUCLEOTIDE SEQUENCE [LARGE SCALE GENOMIC DNA]</scope>
    <source>
        <strain evidence="2">WM2013NL</strain>
        <tissue evidence="2">Head and thorax</tissue>
    </source>
</reference>
<gene>
    <name evidence="2" type="ORF">OBRU01_17973</name>
</gene>
<name>A0A0L7KZW5_OPEBR</name>
<feature type="transmembrane region" description="Helical" evidence="1">
    <location>
        <begin position="28"/>
        <end position="54"/>
    </location>
</feature>
<dbReference type="EMBL" id="JTDY01004036">
    <property type="protein sequence ID" value="KOB68685.1"/>
    <property type="molecule type" value="Genomic_DNA"/>
</dbReference>
<organism evidence="2 3">
    <name type="scientific">Operophtera brumata</name>
    <name type="common">Winter moth</name>
    <name type="synonym">Phalaena brumata</name>
    <dbReference type="NCBI Taxonomy" id="104452"/>
    <lineage>
        <taxon>Eukaryota</taxon>
        <taxon>Metazoa</taxon>
        <taxon>Ecdysozoa</taxon>
        <taxon>Arthropoda</taxon>
        <taxon>Hexapoda</taxon>
        <taxon>Insecta</taxon>
        <taxon>Pterygota</taxon>
        <taxon>Neoptera</taxon>
        <taxon>Endopterygota</taxon>
        <taxon>Lepidoptera</taxon>
        <taxon>Glossata</taxon>
        <taxon>Ditrysia</taxon>
        <taxon>Geometroidea</taxon>
        <taxon>Geometridae</taxon>
        <taxon>Larentiinae</taxon>
        <taxon>Operophtera</taxon>
    </lineage>
</organism>
<keyword evidence="1" id="KW-0472">Membrane</keyword>
<comment type="caution">
    <text evidence="2">The sequence shown here is derived from an EMBL/GenBank/DDBJ whole genome shotgun (WGS) entry which is preliminary data.</text>
</comment>
<proteinExistence type="predicted"/>
<keyword evidence="1" id="KW-0812">Transmembrane</keyword>
<sequence length="157" mass="18466">MQKIDRLLKIDRWEVLNEWVRQFTNVPVALILIVFAVLMALACGQQGLICISFLGPAYSTLTLIFELTACSSIIAYFVFRIRFINSLMENHLAPVKSPKPRKSFLTIAYTRYYAQETQNYYEASDTNIYLRELFKCFTMYQDLYRFQGRCGRKHEKC</sequence>
<evidence type="ECO:0000256" key="1">
    <source>
        <dbReference type="SAM" id="Phobius"/>
    </source>
</evidence>
<keyword evidence="1" id="KW-1133">Transmembrane helix</keyword>
<evidence type="ECO:0000313" key="2">
    <source>
        <dbReference type="EMBL" id="KOB68685.1"/>
    </source>
</evidence>
<evidence type="ECO:0000313" key="3">
    <source>
        <dbReference type="Proteomes" id="UP000037510"/>
    </source>
</evidence>
<dbReference type="AlphaFoldDB" id="A0A0L7KZW5"/>
<accession>A0A0L7KZW5</accession>